<comment type="caution">
    <text evidence="1">The sequence shown here is derived from an EMBL/GenBank/DDBJ whole genome shotgun (WGS) entry which is preliminary data.</text>
</comment>
<protein>
    <submittedName>
        <fullName evidence="1">Uncharacterized protein</fullName>
    </submittedName>
</protein>
<dbReference type="AlphaFoldDB" id="A0A811SCH6"/>
<dbReference type="Proteomes" id="UP000604825">
    <property type="component" value="Unassembled WGS sequence"/>
</dbReference>
<accession>A0A811SCH6</accession>
<reference evidence="1" key="1">
    <citation type="submission" date="2020-10" db="EMBL/GenBank/DDBJ databases">
        <authorList>
            <person name="Han B."/>
            <person name="Lu T."/>
            <person name="Zhao Q."/>
            <person name="Huang X."/>
            <person name="Zhao Y."/>
        </authorList>
    </citation>
    <scope>NUCLEOTIDE SEQUENCE</scope>
</reference>
<gene>
    <name evidence="1" type="ORF">NCGR_LOCUS63409</name>
</gene>
<proteinExistence type="predicted"/>
<organism evidence="1 2">
    <name type="scientific">Miscanthus lutarioriparius</name>
    <dbReference type="NCBI Taxonomy" id="422564"/>
    <lineage>
        <taxon>Eukaryota</taxon>
        <taxon>Viridiplantae</taxon>
        <taxon>Streptophyta</taxon>
        <taxon>Embryophyta</taxon>
        <taxon>Tracheophyta</taxon>
        <taxon>Spermatophyta</taxon>
        <taxon>Magnoliopsida</taxon>
        <taxon>Liliopsida</taxon>
        <taxon>Poales</taxon>
        <taxon>Poaceae</taxon>
        <taxon>PACMAD clade</taxon>
        <taxon>Panicoideae</taxon>
        <taxon>Andropogonodae</taxon>
        <taxon>Andropogoneae</taxon>
        <taxon>Saccharinae</taxon>
        <taxon>Miscanthus</taxon>
    </lineage>
</organism>
<evidence type="ECO:0000313" key="1">
    <source>
        <dbReference type="EMBL" id="CAD6339311.1"/>
    </source>
</evidence>
<dbReference type="EMBL" id="CAJGYO010000019">
    <property type="protein sequence ID" value="CAD6339311.1"/>
    <property type="molecule type" value="Genomic_DNA"/>
</dbReference>
<sequence>MVLSRLGELDVGQVAATGRRRSSVCAGSMGTAWPRGKAQTLGLSGAAVARSRTRAVTLPWQNGAVARWGRAAKSAWEGRGGGQGVWCGCASDVWRRWGRIVDVRRFLGRRA</sequence>
<name>A0A811SCH6_9POAL</name>
<evidence type="ECO:0000313" key="2">
    <source>
        <dbReference type="Proteomes" id="UP000604825"/>
    </source>
</evidence>
<keyword evidence="2" id="KW-1185">Reference proteome</keyword>